<reference evidence="9" key="1">
    <citation type="submission" date="2020-04" db="EMBL/GenBank/DDBJ databases">
        <title>Genome Assembly and Annotation of Botryosphaeria dothidea sdau 11-99, a Latent Pathogen of Apple Fruit Ring Rot in China.</title>
        <authorList>
            <person name="Yu C."/>
            <person name="Diao Y."/>
            <person name="Lu Q."/>
            <person name="Zhao J."/>
            <person name="Cui S."/>
            <person name="Peng C."/>
            <person name="He B."/>
            <person name="Liu H."/>
        </authorList>
    </citation>
    <scope>NUCLEOTIDE SEQUENCE [LARGE SCALE GENOMIC DNA]</scope>
    <source>
        <strain evidence="9">Sdau11-99</strain>
    </source>
</reference>
<gene>
    <name evidence="9" type="ORF">GTA08_BOTSDO06089</name>
</gene>
<organism evidence="9 10">
    <name type="scientific">Botryosphaeria dothidea</name>
    <dbReference type="NCBI Taxonomy" id="55169"/>
    <lineage>
        <taxon>Eukaryota</taxon>
        <taxon>Fungi</taxon>
        <taxon>Dikarya</taxon>
        <taxon>Ascomycota</taxon>
        <taxon>Pezizomycotina</taxon>
        <taxon>Dothideomycetes</taxon>
        <taxon>Dothideomycetes incertae sedis</taxon>
        <taxon>Botryosphaeriales</taxon>
        <taxon>Botryosphaeriaceae</taxon>
        <taxon>Botryosphaeria</taxon>
    </lineage>
</organism>
<comment type="caution">
    <text evidence="9">The sequence shown here is derived from an EMBL/GenBank/DDBJ whole genome shotgun (WGS) entry which is preliminary data.</text>
</comment>
<evidence type="ECO:0000256" key="8">
    <source>
        <dbReference type="SAM" id="Phobius"/>
    </source>
</evidence>
<evidence type="ECO:0000256" key="3">
    <source>
        <dbReference type="ARBA" id="ARBA00022824"/>
    </source>
</evidence>
<feature type="transmembrane region" description="Helical" evidence="8">
    <location>
        <begin position="231"/>
        <end position="256"/>
    </location>
</feature>
<evidence type="ECO:0000256" key="4">
    <source>
        <dbReference type="ARBA" id="ARBA00022989"/>
    </source>
</evidence>
<dbReference type="Pfam" id="PF06775">
    <property type="entry name" value="Seipin"/>
    <property type="match status" value="1"/>
</dbReference>
<protein>
    <submittedName>
        <fullName evidence="9">Tubulin-tyrosine ligase protein</fullName>
    </submittedName>
</protein>
<dbReference type="InterPro" id="IPR009617">
    <property type="entry name" value="Seipin"/>
</dbReference>
<dbReference type="GO" id="GO:0140042">
    <property type="term" value="P:lipid droplet formation"/>
    <property type="evidence" value="ECO:0007669"/>
    <property type="project" value="UniProtKB-ARBA"/>
</dbReference>
<feature type="compositionally biased region" description="Acidic residues" evidence="7">
    <location>
        <begin position="340"/>
        <end position="350"/>
    </location>
</feature>
<dbReference type="PANTHER" id="PTHR21212:SF0">
    <property type="entry name" value="SEIPIN"/>
    <property type="match status" value="1"/>
</dbReference>
<dbReference type="GO" id="GO:0005789">
    <property type="term" value="C:endoplasmic reticulum membrane"/>
    <property type="evidence" value="ECO:0007669"/>
    <property type="project" value="UniProtKB-SubCell"/>
</dbReference>
<feature type="compositionally biased region" description="Basic and acidic residues" evidence="7">
    <location>
        <begin position="269"/>
        <end position="283"/>
    </location>
</feature>
<evidence type="ECO:0000256" key="6">
    <source>
        <dbReference type="ARBA" id="ARBA00023136"/>
    </source>
</evidence>
<sequence length="394" mass="43303">MAGSTTASDDDEEYVKGVLQIAKDKALAPLHAALSKPARRAYLQTLLLLAGTALLFGTALAAYSVFYYAYIPTRGFQPYDVRVELDMPRTRANRDAGNFMLDVKLFGPPAARSGTAVGDGIAPLSADDEEEDVVLAQASRPAILTWYSDVVENVGKAVALPWYLVGWRREAERLVVGVMEGVAFERGSWKRLPDEVGVEVRSAGRLQVYGCWVVFEARLGGLRYFMYNYRLTAALVFTTLFWAVEMTFMILAWLALSQIFAPRPLPAKQEPKQEDETDVKTEGETETDLPDLSDTPRTFPTYAGQPSLRYESPNVKSEEDEAGGVSRDVPVAAGAATGQEADDEDEDADFVLDTAGRHMDRDSGLGTSMESGQERREAVRKRRSGLFGSGSRNQ</sequence>
<evidence type="ECO:0000313" key="9">
    <source>
        <dbReference type="EMBL" id="KAF4306568.1"/>
    </source>
</evidence>
<dbReference type="OrthoDB" id="3990054at2759"/>
<dbReference type="AlphaFoldDB" id="A0A8H4N468"/>
<keyword evidence="6 8" id="KW-0472">Membrane</keyword>
<evidence type="ECO:0000256" key="5">
    <source>
        <dbReference type="ARBA" id="ARBA00023098"/>
    </source>
</evidence>
<evidence type="ECO:0000256" key="2">
    <source>
        <dbReference type="ARBA" id="ARBA00022692"/>
    </source>
</evidence>
<evidence type="ECO:0000313" key="10">
    <source>
        <dbReference type="Proteomes" id="UP000572817"/>
    </source>
</evidence>
<dbReference type="Proteomes" id="UP000572817">
    <property type="component" value="Unassembled WGS sequence"/>
</dbReference>
<dbReference type="EMBL" id="WWBZ02000033">
    <property type="protein sequence ID" value="KAF4306568.1"/>
    <property type="molecule type" value="Genomic_DNA"/>
</dbReference>
<dbReference type="PANTHER" id="PTHR21212">
    <property type="entry name" value="BERNARDINELLI-SEIP CONGENITAL LIPODYSTROPHY 2 HOMOLOG BSCL2 PROTEIN"/>
    <property type="match status" value="1"/>
</dbReference>
<keyword evidence="10" id="KW-1185">Reference proteome</keyword>
<dbReference type="GO" id="GO:0006629">
    <property type="term" value="P:lipid metabolic process"/>
    <property type="evidence" value="ECO:0007669"/>
    <property type="project" value="UniProtKB-KW"/>
</dbReference>
<keyword evidence="3" id="KW-0256">Endoplasmic reticulum</keyword>
<feature type="region of interest" description="Disordered" evidence="7">
    <location>
        <begin position="267"/>
        <end position="394"/>
    </location>
</feature>
<dbReference type="CDD" id="cd23995">
    <property type="entry name" value="Seipin_BSCL2_like"/>
    <property type="match status" value="1"/>
</dbReference>
<evidence type="ECO:0000256" key="1">
    <source>
        <dbReference type="ARBA" id="ARBA00004477"/>
    </source>
</evidence>
<proteinExistence type="predicted"/>
<evidence type="ECO:0000256" key="7">
    <source>
        <dbReference type="SAM" id="MobiDB-lite"/>
    </source>
</evidence>
<keyword evidence="4 8" id="KW-1133">Transmembrane helix</keyword>
<keyword evidence="2 8" id="KW-0812">Transmembrane</keyword>
<dbReference type="GO" id="GO:0016874">
    <property type="term" value="F:ligase activity"/>
    <property type="evidence" value="ECO:0007669"/>
    <property type="project" value="UniProtKB-KW"/>
</dbReference>
<comment type="subcellular location">
    <subcellularLocation>
        <location evidence="1">Endoplasmic reticulum membrane</location>
        <topology evidence="1">Multi-pass membrane protein</topology>
    </subcellularLocation>
</comment>
<feature type="transmembrane region" description="Helical" evidence="8">
    <location>
        <begin position="46"/>
        <end position="70"/>
    </location>
</feature>
<keyword evidence="5" id="KW-0443">Lipid metabolism</keyword>
<accession>A0A8H4N468</accession>
<name>A0A8H4N468_9PEZI</name>
<keyword evidence="9" id="KW-0436">Ligase</keyword>